<dbReference type="EMBL" id="CAXDID020000702">
    <property type="protein sequence ID" value="CAL6111173.1"/>
    <property type="molecule type" value="Genomic_DNA"/>
</dbReference>
<evidence type="ECO:0000313" key="2">
    <source>
        <dbReference type="EMBL" id="CAL6111173.1"/>
    </source>
</evidence>
<sequence length="146" mass="17358">MSCLLIDEVNIPRKLQHIEADWINFGHLIYRNAWSNKFYCKYDTLCQRHNLDNLSRVYSPLSNDSVRVDSNSQWYRGQIKYTDQSSNLKQYDIIIKTTFNQNFHFNLNSISTLTNQSGIFTKYIYQVYSLIVITAKLVDLFQQSFY</sequence>
<accession>A0AA86QBF0</accession>
<proteinExistence type="predicted"/>
<keyword evidence="3" id="KW-1185">Reference proteome</keyword>
<organism evidence="1">
    <name type="scientific">Hexamita inflata</name>
    <dbReference type="NCBI Taxonomy" id="28002"/>
    <lineage>
        <taxon>Eukaryota</taxon>
        <taxon>Metamonada</taxon>
        <taxon>Diplomonadida</taxon>
        <taxon>Hexamitidae</taxon>
        <taxon>Hexamitinae</taxon>
        <taxon>Hexamita</taxon>
    </lineage>
</organism>
<evidence type="ECO:0000313" key="3">
    <source>
        <dbReference type="Proteomes" id="UP001642409"/>
    </source>
</evidence>
<dbReference type="EMBL" id="CATOUU010000870">
    <property type="protein sequence ID" value="CAI9956084.1"/>
    <property type="molecule type" value="Genomic_DNA"/>
</dbReference>
<reference evidence="2 3" key="2">
    <citation type="submission" date="2024-07" db="EMBL/GenBank/DDBJ databases">
        <authorList>
            <person name="Akdeniz Z."/>
        </authorList>
    </citation>
    <scope>NUCLEOTIDE SEQUENCE [LARGE SCALE GENOMIC DNA]</scope>
</reference>
<dbReference type="Proteomes" id="UP001642409">
    <property type="component" value="Unassembled WGS sequence"/>
</dbReference>
<name>A0AA86QBF0_9EUKA</name>
<comment type="caution">
    <text evidence="1">The sequence shown here is derived from an EMBL/GenBank/DDBJ whole genome shotgun (WGS) entry which is preliminary data.</text>
</comment>
<dbReference type="AlphaFoldDB" id="A0AA86QBF0"/>
<reference evidence="1" key="1">
    <citation type="submission" date="2023-06" db="EMBL/GenBank/DDBJ databases">
        <authorList>
            <person name="Kurt Z."/>
        </authorList>
    </citation>
    <scope>NUCLEOTIDE SEQUENCE</scope>
</reference>
<protein>
    <submittedName>
        <fullName evidence="2">Hypothetical_protein</fullName>
    </submittedName>
</protein>
<evidence type="ECO:0000313" key="1">
    <source>
        <dbReference type="EMBL" id="CAI9956084.1"/>
    </source>
</evidence>
<gene>
    <name evidence="1" type="ORF">HINF_LOCUS43729</name>
    <name evidence="2" type="ORF">HINF_LOCUS76270</name>
</gene>